<evidence type="ECO:0000256" key="5">
    <source>
        <dbReference type="ARBA" id="ARBA00023002"/>
    </source>
</evidence>
<protein>
    <recommendedName>
        <fullName evidence="7">Homogentisate 1,2-dioxygenase N-terminal domain-containing protein</fullName>
    </recommendedName>
</protein>
<evidence type="ECO:0000259" key="7">
    <source>
        <dbReference type="Pfam" id="PF20510"/>
    </source>
</evidence>
<dbReference type="InterPro" id="IPR005708">
    <property type="entry name" value="Homogentis_dOase"/>
</dbReference>
<dbReference type="GO" id="GO:0046872">
    <property type="term" value="F:metal ion binding"/>
    <property type="evidence" value="ECO:0007669"/>
    <property type="project" value="UniProtKB-KW"/>
</dbReference>
<name>A0A381TK67_9ZZZZ</name>
<feature type="domain" description="Homogentisate 1,2-dioxygenase N-terminal" evidence="7">
    <location>
        <begin position="101"/>
        <end position="247"/>
    </location>
</feature>
<proteinExistence type="inferred from homology"/>
<dbReference type="Gene3D" id="2.60.120.10">
    <property type="entry name" value="Jelly Rolls"/>
    <property type="match status" value="1"/>
</dbReference>
<keyword evidence="6" id="KW-0408">Iron</keyword>
<dbReference type="GO" id="GO:0005737">
    <property type="term" value="C:cytoplasm"/>
    <property type="evidence" value="ECO:0007669"/>
    <property type="project" value="TreeGrafter"/>
</dbReference>
<dbReference type="Pfam" id="PF20510">
    <property type="entry name" value="HgmA_N"/>
    <property type="match status" value="1"/>
</dbReference>
<evidence type="ECO:0000256" key="4">
    <source>
        <dbReference type="ARBA" id="ARBA00022964"/>
    </source>
</evidence>
<dbReference type="EMBL" id="UINC01004735">
    <property type="protein sequence ID" value="SVA16486.1"/>
    <property type="molecule type" value="Genomic_DNA"/>
</dbReference>
<comment type="cofactor">
    <cofactor evidence="1">
        <name>Fe cation</name>
        <dbReference type="ChEBI" id="CHEBI:24875"/>
    </cofactor>
</comment>
<reference evidence="8" key="1">
    <citation type="submission" date="2018-05" db="EMBL/GenBank/DDBJ databases">
        <authorList>
            <person name="Lanie J.A."/>
            <person name="Ng W.-L."/>
            <person name="Kazmierczak K.M."/>
            <person name="Andrzejewski T.M."/>
            <person name="Davidsen T.M."/>
            <person name="Wayne K.J."/>
            <person name="Tettelin H."/>
            <person name="Glass J.I."/>
            <person name="Rusch D."/>
            <person name="Podicherti R."/>
            <person name="Tsui H.-C.T."/>
            <person name="Winkler M.E."/>
        </authorList>
    </citation>
    <scope>NUCLEOTIDE SEQUENCE</scope>
</reference>
<evidence type="ECO:0000313" key="8">
    <source>
        <dbReference type="EMBL" id="SVA16486.1"/>
    </source>
</evidence>
<keyword evidence="3" id="KW-0479">Metal-binding</keyword>
<dbReference type="InterPro" id="IPR046452">
    <property type="entry name" value="HgmA_N"/>
</dbReference>
<dbReference type="GO" id="GO:0004411">
    <property type="term" value="F:homogentisate 1,2-dioxygenase activity"/>
    <property type="evidence" value="ECO:0007669"/>
    <property type="project" value="InterPro"/>
</dbReference>
<dbReference type="SUPFAM" id="SSF51182">
    <property type="entry name" value="RmlC-like cupins"/>
    <property type="match status" value="1"/>
</dbReference>
<dbReference type="AlphaFoldDB" id="A0A381TK67"/>
<keyword evidence="4" id="KW-0223">Dioxygenase</keyword>
<evidence type="ECO:0000256" key="6">
    <source>
        <dbReference type="ARBA" id="ARBA00023004"/>
    </source>
</evidence>
<dbReference type="PANTHER" id="PTHR11056">
    <property type="entry name" value="HOMOGENTISATE 1,2-DIOXYGENASE"/>
    <property type="match status" value="1"/>
</dbReference>
<comment type="similarity">
    <text evidence="2">Belongs to the homogentisate dioxygenase family.</text>
</comment>
<dbReference type="PANTHER" id="PTHR11056:SF0">
    <property type="entry name" value="HOMOGENTISATE 1,2-DIOXYGENASE"/>
    <property type="match status" value="1"/>
</dbReference>
<dbReference type="InterPro" id="IPR014710">
    <property type="entry name" value="RmlC-like_jellyroll"/>
</dbReference>
<evidence type="ECO:0000256" key="3">
    <source>
        <dbReference type="ARBA" id="ARBA00022723"/>
    </source>
</evidence>
<accession>A0A381TK67</accession>
<keyword evidence="5" id="KW-0560">Oxidoreductase</keyword>
<dbReference type="InterPro" id="IPR011051">
    <property type="entry name" value="RmlC_Cupin_sf"/>
</dbReference>
<sequence>MPFYLTQGNIPKKRHTVFNNPNGEKYYEELVSREGFSSIYSNLYHLHRPTKVKEVGQLQKKELIHSAKKHRHRHIYTDKIKSKGDAVNSRTPLFFNDDIIISVANTNISMDYFYRNGIGDEVLYIQSGAGTLHTNLGTLKCNPGDYVVIPRGIIWQLNPNKNVRILVIDSVGPIETPSCYRNRFGQLLENSPFCERDIQTPVLQVPVDSKGDFLVKTKTYFGIQEYNYDIHPFDVVGWDGYYFPWIFSIHNFEPIVGSIHQPPPVHQTFQAPGFVLCSFVPRLFDFHPDSIPAPYPHSNVDSDEIIYYSRGNFMSRQGISQESITLHPMGLPHGPQPGKYHSSAGKEKTDELAVMIDTFKPLNITEAARSIDEKDYPLSWMD</sequence>
<evidence type="ECO:0000256" key="2">
    <source>
        <dbReference type="ARBA" id="ARBA00007757"/>
    </source>
</evidence>
<organism evidence="8">
    <name type="scientific">marine metagenome</name>
    <dbReference type="NCBI Taxonomy" id="408172"/>
    <lineage>
        <taxon>unclassified sequences</taxon>
        <taxon>metagenomes</taxon>
        <taxon>ecological metagenomes</taxon>
    </lineage>
</organism>
<evidence type="ECO:0000256" key="1">
    <source>
        <dbReference type="ARBA" id="ARBA00001962"/>
    </source>
</evidence>
<gene>
    <name evidence="8" type="ORF">METZ01_LOCUS69340</name>
</gene>
<dbReference type="GO" id="GO:0006570">
    <property type="term" value="P:tyrosine metabolic process"/>
    <property type="evidence" value="ECO:0007669"/>
    <property type="project" value="InterPro"/>
</dbReference>
<dbReference type="GO" id="GO:0006559">
    <property type="term" value="P:L-phenylalanine catabolic process"/>
    <property type="evidence" value="ECO:0007669"/>
    <property type="project" value="InterPro"/>
</dbReference>